<sequence length="66" mass="7189">MQIKVNNQPMVVETALSLDALLKQLNHLEQGVALAVNRKIISRSQWGSYQLNDGDNITLIKATAGG</sequence>
<keyword evidence="2" id="KW-1185">Reference proteome</keyword>
<accession>A0A081KEJ0</accession>
<dbReference type="PANTHER" id="PTHR34472">
    <property type="entry name" value="SULFUR CARRIER PROTEIN THIS"/>
    <property type="match status" value="1"/>
</dbReference>
<comment type="caution">
    <text evidence="1">The sequence shown here is derived from an EMBL/GenBank/DDBJ whole genome shotgun (WGS) entry which is preliminary data.</text>
</comment>
<dbReference type="NCBIfam" id="TIGR01683">
    <property type="entry name" value="thiS"/>
    <property type="match status" value="1"/>
</dbReference>
<dbReference type="InterPro" id="IPR010035">
    <property type="entry name" value="Thi_S"/>
</dbReference>
<dbReference type="Gene3D" id="3.10.20.30">
    <property type="match status" value="1"/>
</dbReference>
<dbReference type="InterPro" id="IPR012675">
    <property type="entry name" value="Beta-grasp_dom_sf"/>
</dbReference>
<dbReference type="InterPro" id="IPR003749">
    <property type="entry name" value="ThiS/MoaD-like"/>
</dbReference>
<dbReference type="STRING" id="305900.GV64_19170"/>
<evidence type="ECO:0000313" key="2">
    <source>
        <dbReference type="Proteomes" id="UP000027997"/>
    </source>
</evidence>
<proteinExistence type="predicted"/>
<dbReference type="InterPro" id="IPR016155">
    <property type="entry name" value="Mopterin_synth/thiamin_S_b"/>
</dbReference>
<dbReference type="PANTHER" id="PTHR34472:SF1">
    <property type="entry name" value="SULFUR CARRIER PROTEIN THIS"/>
    <property type="match status" value="1"/>
</dbReference>
<dbReference type="EMBL" id="JOJP01000001">
    <property type="protein sequence ID" value="KEI72566.1"/>
    <property type="molecule type" value="Genomic_DNA"/>
</dbReference>
<gene>
    <name evidence="1" type="ORF">GV64_19170</name>
</gene>
<reference evidence="1 2" key="1">
    <citation type="submission" date="2014-06" db="EMBL/GenBank/DDBJ databases">
        <title>Whole Genome Sequences of Three Symbiotic Endozoicomonas Bacteria.</title>
        <authorList>
            <person name="Neave M.J."/>
            <person name="Apprill A."/>
            <person name="Voolstra C.R."/>
        </authorList>
    </citation>
    <scope>NUCLEOTIDE SEQUENCE [LARGE SCALE GENOMIC DNA]</scope>
    <source>
        <strain evidence="1 2">DSM 22380</strain>
    </source>
</reference>
<dbReference type="Pfam" id="PF02597">
    <property type="entry name" value="ThiS"/>
    <property type="match status" value="1"/>
</dbReference>
<dbReference type="eggNOG" id="COG2104">
    <property type="taxonomic scope" value="Bacteria"/>
</dbReference>
<name>A0A081KEJ0_9GAMM</name>
<dbReference type="AlphaFoldDB" id="A0A081KEJ0"/>
<dbReference type="Proteomes" id="UP000027997">
    <property type="component" value="Unassembled WGS sequence"/>
</dbReference>
<dbReference type="SUPFAM" id="SSF54285">
    <property type="entry name" value="MoaD/ThiS"/>
    <property type="match status" value="1"/>
</dbReference>
<organism evidence="1 2">
    <name type="scientific">Endozoicomonas elysicola</name>
    <dbReference type="NCBI Taxonomy" id="305900"/>
    <lineage>
        <taxon>Bacteria</taxon>
        <taxon>Pseudomonadati</taxon>
        <taxon>Pseudomonadota</taxon>
        <taxon>Gammaproteobacteria</taxon>
        <taxon>Oceanospirillales</taxon>
        <taxon>Endozoicomonadaceae</taxon>
        <taxon>Endozoicomonas</taxon>
    </lineage>
</organism>
<evidence type="ECO:0000313" key="1">
    <source>
        <dbReference type="EMBL" id="KEI72566.1"/>
    </source>
</evidence>
<protein>
    <submittedName>
        <fullName evidence="1">Thiamine biosynthesis protein ThiS</fullName>
    </submittedName>
</protein>
<dbReference type="CDD" id="cd00565">
    <property type="entry name" value="Ubl_ThiS"/>
    <property type="match status" value="1"/>
</dbReference>